<sequence length="134" mass="15564">MSFSPHYRRKRVGYGMYKDHKDIITDTLDYYRSRTEDVKVPTPKHYDEIKRDLQKSIDEGKRVLVSIKDSYNTQMVVIKLNYAGSRWARGDSIGYTEEGEVLIPYTIHYSDILCKSAKVTFIKEGENPFAEGTV</sequence>
<keyword evidence="2" id="KW-1185">Reference proteome</keyword>
<dbReference type="GeneID" id="28801789"/>
<dbReference type="EMBL" id="KU253712">
    <property type="protein sequence ID" value="AMB18710.1"/>
    <property type="molecule type" value="Genomic_DNA"/>
</dbReference>
<dbReference type="RefSeq" id="YP_009274834.1">
    <property type="nucleotide sequence ID" value="NC_030920.1"/>
</dbReference>
<accession>A0A0Y0AF49</accession>
<reference evidence="1 2" key="1">
    <citation type="journal article" date="2016" name="Genome Announc.">
        <title>Complete Genome Sequence of Bacillus megaterium Bacteriophage Eldridge.</title>
        <authorList>
            <person name="Reveille A.M."/>
            <person name="Eldridge K.A."/>
            <person name="Temple L.M."/>
        </authorList>
    </citation>
    <scope>NUCLEOTIDE SEQUENCE [LARGE SCALE GENOMIC DNA]</scope>
</reference>
<dbReference type="Proteomes" id="UP000204502">
    <property type="component" value="Segment"/>
</dbReference>
<protein>
    <submittedName>
        <fullName evidence="1">Uncharacterized protein</fullName>
    </submittedName>
</protein>
<name>A0A0Y0AF49_9CAUD</name>
<evidence type="ECO:0000313" key="1">
    <source>
        <dbReference type="EMBL" id="AMB18710.1"/>
    </source>
</evidence>
<dbReference type="OrthoDB" id="16834at10239"/>
<proteinExistence type="predicted"/>
<dbReference type="KEGG" id="vg:28801789"/>
<evidence type="ECO:0000313" key="2">
    <source>
        <dbReference type="Proteomes" id="UP000204502"/>
    </source>
</evidence>
<organism evidence="1 2">
    <name type="scientific">Bacillus phage Eldridge</name>
    <dbReference type="NCBI Taxonomy" id="1776293"/>
    <lineage>
        <taxon>Viruses</taxon>
        <taxon>Duplodnaviria</taxon>
        <taxon>Heunggongvirae</taxon>
        <taxon>Uroviricota</taxon>
        <taxon>Caudoviricetes</taxon>
        <taxon>Herelleviridae</taxon>
        <taxon>Bastillevirinae</taxon>
        <taxon>Eldridgevirus</taxon>
        <taxon>Eldridgevirus eldridge</taxon>
    </lineage>
</organism>
<gene>
    <name evidence="1" type="ORF">Eldridge_0130</name>
</gene>